<evidence type="ECO:0000313" key="14">
    <source>
        <dbReference type="Proteomes" id="UP000244915"/>
    </source>
</evidence>
<protein>
    <recommendedName>
        <fullName evidence="9">Membrane fusion protein (MFP) family protein</fullName>
    </recommendedName>
</protein>
<dbReference type="InterPro" id="IPR058781">
    <property type="entry name" value="HH_AprE-like"/>
</dbReference>
<evidence type="ECO:0000259" key="11">
    <source>
        <dbReference type="Pfam" id="PF25994"/>
    </source>
</evidence>
<name>A0A2U8HAF6_9RHOB</name>
<sequence length="435" mass="48634">MSQTTDKRFPLKKPLILGLGALLILVGGFGTWAATTNISGAIVAGGQIQVERNRQVVQHPDGGVVQEILVDEGDTVEEGEVLVKLDPTLLQSELNIVEGQYFELVARRARLQAERDNADELAFDETLLKVAEYDDEVEDLIEGQRNLFFARLESLQRESDQLAKRRDQIVNQVEGIDAQQTALKSQLALIERELGDQQSLLDRGLAQASRVLALQREEARLAGEVGDLTAQKAEAEGRTTEIDIEILKLSTTRREEAITQLRDMQYRERELAEQRSALLEKLKRMEIRAPVSGVVYGLTVFAPRSVIRAADPVLYLIPQDRPLVITAQVPPIHIDQVHVGQQVTLRFSALDQRRTPETFGTVTQISADAFTDQNTSSSFYRAEIMLDEGQIERLPEGSTLVPGMPVEAFLRTADRTPLAYLVKPFTDYFSKAFRE</sequence>
<comment type="subcellular location">
    <subcellularLocation>
        <location evidence="1 9">Cell inner membrane</location>
        <topology evidence="1 9">Single-pass membrane protein</topology>
    </subcellularLocation>
</comment>
<comment type="similarity">
    <text evidence="2 9">Belongs to the membrane fusion protein (MFP) (TC 8.A.1) family.</text>
</comment>
<dbReference type="PANTHER" id="PTHR30386:SF17">
    <property type="entry name" value="ALKALINE PROTEASE SECRETION PROTEIN APRE"/>
    <property type="match status" value="1"/>
</dbReference>
<evidence type="ECO:0000256" key="6">
    <source>
        <dbReference type="ARBA" id="ARBA00022692"/>
    </source>
</evidence>
<keyword evidence="4 9" id="KW-1003">Cell membrane</keyword>
<evidence type="ECO:0000259" key="10">
    <source>
        <dbReference type="Pfam" id="PF00364"/>
    </source>
</evidence>
<dbReference type="Pfam" id="PF26002">
    <property type="entry name" value="Beta-barrel_AprE"/>
    <property type="match status" value="1"/>
</dbReference>
<dbReference type="NCBIfam" id="TIGR01843">
    <property type="entry name" value="type_I_hlyD"/>
    <property type="match status" value="1"/>
</dbReference>
<keyword evidence="7" id="KW-1133">Transmembrane helix</keyword>
<dbReference type="RefSeq" id="WP_108964475.1">
    <property type="nucleotide sequence ID" value="NZ_CP022189.1"/>
</dbReference>
<dbReference type="EMBL" id="CP022189">
    <property type="protein sequence ID" value="AWI82560.1"/>
    <property type="molecule type" value="Genomic_DNA"/>
</dbReference>
<dbReference type="Proteomes" id="UP000244915">
    <property type="component" value="Chromosome 1"/>
</dbReference>
<evidence type="ECO:0000259" key="12">
    <source>
        <dbReference type="Pfam" id="PF26002"/>
    </source>
</evidence>
<evidence type="ECO:0000256" key="1">
    <source>
        <dbReference type="ARBA" id="ARBA00004377"/>
    </source>
</evidence>
<dbReference type="Pfam" id="PF25994">
    <property type="entry name" value="HH_AprE"/>
    <property type="match status" value="1"/>
</dbReference>
<evidence type="ECO:0000256" key="4">
    <source>
        <dbReference type="ARBA" id="ARBA00022475"/>
    </source>
</evidence>
<evidence type="ECO:0000256" key="2">
    <source>
        <dbReference type="ARBA" id="ARBA00009477"/>
    </source>
</evidence>
<dbReference type="InterPro" id="IPR050739">
    <property type="entry name" value="MFP"/>
</dbReference>
<dbReference type="InterPro" id="IPR000089">
    <property type="entry name" value="Biotin_lipoyl"/>
</dbReference>
<evidence type="ECO:0000313" key="13">
    <source>
        <dbReference type="EMBL" id="AWI82560.1"/>
    </source>
</evidence>
<dbReference type="KEGG" id="ypac:CEW88_02100"/>
<accession>A0A2U8HAF6</accession>
<dbReference type="PRINTS" id="PR01490">
    <property type="entry name" value="RTXTOXIND"/>
</dbReference>
<dbReference type="SUPFAM" id="SSF111369">
    <property type="entry name" value="HlyD-like secretion proteins"/>
    <property type="match status" value="1"/>
</dbReference>
<proteinExistence type="inferred from homology"/>
<feature type="domain" description="AprE-like long alpha-helical hairpin" evidence="11">
    <location>
        <begin position="91"/>
        <end position="278"/>
    </location>
</feature>
<feature type="domain" description="AprE-like beta-barrel" evidence="12">
    <location>
        <begin position="323"/>
        <end position="412"/>
    </location>
</feature>
<dbReference type="Gene3D" id="2.40.50.100">
    <property type="match status" value="1"/>
</dbReference>
<dbReference type="Pfam" id="PF00364">
    <property type="entry name" value="Biotin_lipoyl"/>
    <property type="match status" value="1"/>
</dbReference>
<dbReference type="AlphaFoldDB" id="A0A2U8HAF6"/>
<keyword evidence="8" id="KW-0472">Membrane</keyword>
<dbReference type="Gene3D" id="2.40.30.170">
    <property type="match status" value="1"/>
</dbReference>
<evidence type="ECO:0000256" key="7">
    <source>
        <dbReference type="ARBA" id="ARBA00022989"/>
    </source>
</evidence>
<dbReference type="OrthoDB" id="9810980at2"/>
<dbReference type="GO" id="GO:0015031">
    <property type="term" value="P:protein transport"/>
    <property type="evidence" value="ECO:0007669"/>
    <property type="project" value="InterPro"/>
</dbReference>
<dbReference type="PANTHER" id="PTHR30386">
    <property type="entry name" value="MEMBRANE FUSION SUBUNIT OF EMRAB-TOLC MULTIDRUG EFFLUX PUMP"/>
    <property type="match status" value="1"/>
</dbReference>
<evidence type="ECO:0000256" key="5">
    <source>
        <dbReference type="ARBA" id="ARBA00022519"/>
    </source>
</evidence>
<keyword evidence="5 9" id="KW-0997">Cell inner membrane</keyword>
<feature type="domain" description="Lipoyl-binding" evidence="10">
    <location>
        <begin position="56"/>
        <end position="85"/>
    </location>
</feature>
<dbReference type="InterPro" id="IPR010129">
    <property type="entry name" value="T1SS_HlyD"/>
</dbReference>
<dbReference type="InterPro" id="IPR058982">
    <property type="entry name" value="Beta-barrel_AprE"/>
</dbReference>
<keyword evidence="6" id="KW-0812">Transmembrane</keyword>
<dbReference type="GO" id="GO:0005886">
    <property type="term" value="C:plasma membrane"/>
    <property type="evidence" value="ECO:0007669"/>
    <property type="project" value="UniProtKB-SubCell"/>
</dbReference>
<gene>
    <name evidence="13" type="ORF">CEW88_02100</name>
</gene>
<evidence type="ECO:0000256" key="9">
    <source>
        <dbReference type="RuleBase" id="RU365093"/>
    </source>
</evidence>
<evidence type="ECO:0000256" key="8">
    <source>
        <dbReference type="ARBA" id="ARBA00023136"/>
    </source>
</evidence>
<keyword evidence="3 9" id="KW-0813">Transport</keyword>
<organism evidence="13 14">
    <name type="scientific">Alloyangia pacifica</name>
    <dbReference type="NCBI Taxonomy" id="311180"/>
    <lineage>
        <taxon>Bacteria</taxon>
        <taxon>Pseudomonadati</taxon>
        <taxon>Pseudomonadota</taxon>
        <taxon>Alphaproteobacteria</taxon>
        <taxon>Rhodobacterales</taxon>
        <taxon>Roseobacteraceae</taxon>
        <taxon>Alloyangia</taxon>
    </lineage>
</organism>
<evidence type="ECO:0000256" key="3">
    <source>
        <dbReference type="ARBA" id="ARBA00022448"/>
    </source>
</evidence>
<reference evidence="13 14" key="1">
    <citation type="submission" date="2017-06" db="EMBL/GenBank/DDBJ databases">
        <title>Yangia sp. YSBP01 complete genome sequence.</title>
        <authorList>
            <person name="Woo J.-H."/>
            <person name="Kim H.-S."/>
        </authorList>
    </citation>
    <scope>NUCLEOTIDE SEQUENCE [LARGE SCALE GENOMIC DNA]</scope>
    <source>
        <strain evidence="13 14">YSBP01</strain>
    </source>
</reference>